<proteinExistence type="predicted"/>
<dbReference type="GO" id="GO:0003700">
    <property type="term" value="F:DNA-binding transcription factor activity"/>
    <property type="evidence" value="ECO:0007669"/>
    <property type="project" value="TreeGrafter"/>
</dbReference>
<protein>
    <submittedName>
        <fullName evidence="3">XRE family transcriptional regulator</fullName>
    </submittedName>
</protein>
<dbReference type="InterPro" id="IPR010982">
    <property type="entry name" value="Lambda_DNA-bd_dom_sf"/>
</dbReference>
<evidence type="ECO:0000256" key="1">
    <source>
        <dbReference type="ARBA" id="ARBA00023125"/>
    </source>
</evidence>
<evidence type="ECO:0000313" key="3">
    <source>
        <dbReference type="EMBL" id="RPE05382.1"/>
    </source>
</evidence>
<dbReference type="AlphaFoldDB" id="A0A3N4P9P6"/>
<reference evidence="3 4" key="1">
    <citation type="submission" date="2018-11" db="EMBL/GenBank/DDBJ databases">
        <title>Chitinophaga lutea sp.nov., isolate from arsenic contaminated soil.</title>
        <authorList>
            <person name="Zong Y."/>
        </authorList>
    </citation>
    <scope>NUCLEOTIDE SEQUENCE [LARGE SCALE GENOMIC DNA]</scope>
    <source>
        <strain evidence="3 4">ZY74</strain>
    </source>
</reference>
<sequence>MIAQVLSFQHSPLFKLLTMSVGQNIRKVRELKNLTQSYVARQLGITVAAYSRIERDRTNIGLKRLRQIAAALDTDAATILNFREQEIFGIQALITEIRLLREEIKAKR</sequence>
<accession>A0A3N4P9P6</accession>
<evidence type="ECO:0000313" key="4">
    <source>
        <dbReference type="Proteomes" id="UP000278351"/>
    </source>
</evidence>
<evidence type="ECO:0000259" key="2">
    <source>
        <dbReference type="PROSITE" id="PS50943"/>
    </source>
</evidence>
<dbReference type="CDD" id="cd00093">
    <property type="entry name" value="HTH_XRE"/>
    <property type="match status" value="1"/>
</dbReference>
<keyword evidence="1" id="KW-0238">DNA-binding</keyword>
<dbReference type="EMBL" id="RPDH01000003">
    <property type="protein sequence ID" value="RPE05382.1"/>
    <property type="molecule type" value="Genomic_DNA"/>
</dbReference>
<dbReference type="PANTHER" id="PTHR46797">
    <property type="entry name" value="HTH-TYPE TRANSCRIPTIONAL REGULATOR"/>
    <property type="match status" value="1"/>
</dbReference>
<dbReference type="GO" id="GO:0003677">
    <property type="term" value="F:DNA binding"/>
    <property type="evidence" value="ECO:0007669"/>
    <property type="project" value="UniProtKB-KW"/>
</dbReference>
<dbReference type="InterPro" id="IPR050807">
    <property type="entry name" value="TransReg_Diox_bact_type"/>
</dbReference>
<dbReference type="SMART" id="SM00530">
    <property type="entry name" value="HTH_XRE"/>
    <property type="match status" value="1"/>
</dbReference>
<gene>
    <name evidence="3" type="ORF">EGT74_23635</name>
</gene>
<feature type="domain" description="HTH cro/C1-type" evidence="2">
    <location>
        <begin position="25"/>
        <end position="79"/>
    </location>
</feature>
<dbReference type="PROSITE" id="PS50943">
    <property type="entry name" value="HTH_CROC1"/>
    <property type="match status" value="1"/>
</dbReference>
<keyword evidence="4" id="KW-1185">Reference proteome</keyword>
<dbReference type="SUPFAM" id="SSF47413">
    <property type="entry name" value="lambda repressor-like DNA-binding domains"/>
    <property type="match status" value="1"/>
</dbReference>
<dbReference type="PANTHER" id="PTHR46797:SF1">
    <property type="entry name" value="METHYLPHOSPHONATE SYNTHASE"/>
    <property type="match status" value="1"/>
</dbReference>
<organism evidence="3 4">
    <name type="scientific">Chitinophaga lutea</name>
    <dbReference type="NCBI Taxonomy" id="2488634"/>
    <lineage>
        <taxon>Bacteria</taxon>
        <taxon>Pseudomonadati</taxon>
        <taxon>Bacteroidota</taxon>
        <taxon>Chitinophagia</taxon>
        <taxon>Chitinophagales</taxon>
        <taxon>Chitinophagaceae</taxon>
        <taxon>Chitinophaga</taxon>
    </lineage>
</organism>
<dbReference type="Pfam" id="PF01381">
    <property type="entry name" value="HTH_3"/>
    <property type="match status" value="1"/>
</dbReference>
<name>A0A3N4P9P6_9BACT</name>
<dbReference type="Proteomes" id="UP000278351">
    <property type="component" value="Unassembled WGS sequence"/>
</dbReference>
<dbReference type="GO" id="GO:0005829">
    <property type="term" value="C:cytosol"/>
    <property type="evidence" value="ECO:0007669"/>
    <property type="project" value="TreeGrafter"/>
</dbReference>
<dbReference type="InterPro" id="IPR001387">
    <property type="entry name" value="Cro/C1-type_HTH"/>
</dbReference>
<comment type="caution">
    <text evidence="3">The sequence shown here is derived from an EMBL/GenBank/DDBJ whole genome shotgun (WGS) entry which is preliminary data.</text>
</comment>
<dbReference type="Gene3D" id="1.10.260.40">
    <property type="entry name" value="lambda repressor-like DNA-binding domains"/>
    <property type="match status" value="1"/>
</dbReference>